<sequence>PLTLTGRHLNLGQPPFVVASAFLPRHSRSSQRPPAGRAEGSARRWSSTTKLRHVIPLHLPSSRRLQSRLPASRRRGAARHGGCGEEGSCPIPTQLAAVQGGGDPIGVRASAVHPSIQFQSAGLCVTACSWRRGREFTKSTSCFRSLLHLED</sequence>
<reference evidence="1" key="1">
    <citation type="submission" date="2015-12" db="EMBL/GenBank/DDBJ databases">
        <title>Update maize B73 reference genome by single molecule sequencing technologies.</title>
        <authorList>
            <consortium name="Maize Genome Sequencing Project"/>
            <person name="Ware D."/>
        </authorList>
    </citation>
    <scope>NUCLEOTIDE SEQUENCE</scope>
    <source>
        <tissue evidence="1">Seedling</tissue>
    </source>
</reference>
<name>A0A1D6H1Z4_MAIZE</name>
<dbReference type="AlphaFoldDB" id="A0A1D6H1Z4"/>
<gene>
    <name evidence="1" type="ORF">ZEAMMB73_Zm00001d015444</name>
</gene>
<dbReference type="EMBL" id="CM000781">
    <property type="protein sequence ID" value="AQK68901.1"/>
    <property type="molecule type" value="Genomic_DNA"/>
</dbReference>
<accession>A0A1D6H1Z4</accession>
<protein>
    <submittedName>
        <fullName evidence="1">Gamma-aminobutyrate transaminase POP2 mitochondrial</fullName>
    </submittedName>
</protein>
<proteinExistence type="predicted"/>
<feature type="non-terminal residue" evidence="1">
    <location>
        <position position="1"/>
    </location>
</feature>
<evidence type="ECO:0000313" key="1">
    <source>
        <dbReference type="EMBL" id="AQK68901.1"/>
    </source>
</evidence>
<organism evidence="1">
    <name type="scientific">Zea mays</name>
    <name type="common">Maize</name>
    <dbReference type="NCBI Taxonomy" id="4577"/>
    <lineage>
        <taxon>Eukaryota</taxon>
        <taxon>Viridiplantae</taxon>
        <taxon>Streptophyta</taxon>
        <taxon>Embryophyta</taxon>
        <taxon>Tracheophyta</taxon>
        <taxon>Spermatophyta</taxon>
        <taxon>Magnoliopsida</taxon>
        <taxon>Liliopsida</taxon>
        <taxon>Poales</taxon>
        <taxon>Poaceae</taxon>
        <taxon>PACMAD clade</taxon>
        <taxon>Panicoideae</taxon>
        <taxon>Andropogonodae</taxon>
        <taxon>Andropogoneae</taxon>
        <taxon>Tripsacinae</taxon>
        <taxon>Zea</taxon>
    </lineage>
</organism>